<evidence type="ECO:0008006" key="3">
    <source>
        <dbReference type="Google" id="ProtNLM"/>
    </source>
</evidence>
<feature type="transmembrane region" description="Helical" evidence="1">
    <location>
        <begin position="84"/>
        <end position="103"/>
    </location>
</feature>
<dbReference type="InterPro" id="IPR001457">
    <property type="entry name" value="NADH_UbQ/plastoQ_OxRdtase_su6"/>
</dbReference>
<sequence>MAFWILSLCTVISAIAVIQIQDLFRSALFLIVTFLGVAGLFILLGAEFLAGVQLMVYVGAISVLIIFAILMTRDLEEGNPSHSFRIPVAIVAIIFILFAYYVITQDTDWNGRLISENLDADQQKVAATVFFKESIPSLAKMLLTDFVLAFEMVSVLLLAAALGALALVRDR</sequence>
<keyword evidence="1" id="KW-0812">Transmembrane</keyword>
<dbReference type="Pfam" id="PF00499">
    <property type="entry name" value="Oxidored_q3"/>
    <property type="match status" value="1"/>
</dbReference>
<evidence type="ECO:0000256" key="1">
    <source>
        <dbReference type="SAM" id="Phobius"/>
    </source>
</evidence>
<keyword evidence="1" id="KW-1133">Transmembrane helix</keyword>
<evidence type="ECO:0000313" key="2">
    <source>
        <dbReference type="EMBL" id="SVA67503.1"/>
    </source>
</evidence>
<accession>A0A381XTE3</accession>
<dbReference type="PANTHER" id="PTHR33269:SF17">
    <property type="entry name" value="NADH-UBIQUINONE OXIDOREDUCTASE CHAIN 6"/>
    <property type="match status" value="1"/>
</dbReference>
<protein>
    <recommendedName>
        <fullName evidence="3">NADH-quinone oxidoreductase subunit J</fullName>
    </recommendedName>
</protein>
<dbReference type="Gene3D" id="1.20.120.1200">
    <property type="entry name" value="NADH-ubiquinone/plastoquinone oxidoreductase chain 6, subunit NuoJ"/>
    <property type="match status" value="1"/>
</dbReference>
<feature type="transmembrane region" description="Helical" evidence="1">
    <location>
        <begin position="26"/>
        <end position="45"/>
    </location>
</feature>
<feature type="transmembrane region" description="Helical" evidence="1">
    <location>
        <begin position="146"/>
        <end position="168"/>
    </location>
</feature>
<proteinExistence type="predicted"/>
<dbReference type="GO" id="GO:0008137">
    <property type="term" value="F:NADH dehydrogenase (ubiquinone) activity"/>
    <property type="evidence" value="ECO:0007669"/>
    <property type="project" value="InterPro"/>
</dbReference>
<organism evidence="2">
    <name type="scientific">marine metagenome</name>
    <dbReference type="NCBI Taxonomy" id="408172"/>
    <lineage>
        <taxon>unclassified sequences</taxon>
        <taxon>metagenomes</taxon>
        <taxon>ecological metagenomes</taxon>
    </lineage>
</organism>
<name>A0A381XTE3_9ZZZZ</name>
<dbReference type="EMBL" id="UINC01016163">
    <property type="protein sequence ID" value="SVA67503.1"/>
    <property type="molecule type" value="Genomic_DNA"/>
</dbReference>
<keyword evidence="1" id="KW-0472">Membrane</keyword>
<feature type="transmembrane region" description="Helical" evidence="1">
    <location>
        <begin position="54"/>
        <end position="72"/>
    </location>
</feature>
<reference evidence="2" key="1">
    <citation type="submission" date="2018-05" db="EMBL/GenBank/DDBJ databases">
        <authorList>
            <person name="Lanie J.A."/>
            <person name="Ng W.-L."/>
            <person name="Kazmierczak K.M."/>
            <person name="Andrzejewski T.M."/>
            <person name="Davidsen T.M."/>
            <person name="Wayne K.J."/>
            <person name="Tettelin H."/>
            <person name="Glass J.I."/>
            <person name="Rusch D."/>
            <person name="Podicherti R."/>
            <person name="Tsui H.-C.T."/>
            <person name="Winkler M.E."/>
        </authorList>
    </citation>
    <scope>NUCLEOTIDE SEQUENCE</scope>
</reference>
<gene>
    <name evidence="2" type="ORF">METZ01_LOCUS120357</name>
</gene>
<dbReference type="AlphaFoldDB" id="A0A381XTE3"/>
<dbReference type="PANTHER" id="PTHR33269">
    <property type="entry name" value="NADH-UBIQUINONE OXIDOREDUCTASE CHAIN 6"/>
    <property type="match status" value="1"/>
</dbReference>
<dbReference type="InterPro" id="IPR042106">
    <property type="entry name" value="Nuo/plastoQ_OxRdtase_6_NuoJ"/>
</dbReference>